<comment type="caution">
    <text evidence="2">The sequence shown here is derived from an EMBL/GenBank/DDBJ whole genome shotgun (WGS) entry which is preliminary data.</text>
</comment>
<dbReference type="STRING" id="1801754.A3D42_02045"/>
<evidence type="ECO:0000313" key="2">
    <source>
        <dbReference type="EMBL" id="OGI77314.1"/>
    </source>
</evidence>
<organism evidence="2 3">
    <name type="scientific">Candidatus Nomurabacteria bacterium RIFCSPHIGHO2_02_FULL_41_18</name>
    <dbReference type="NCBI Taxonomy" id="1801754"/>
    <lineage>
        <taxon>Bacteria</taxon>
        <taxon>Candidatus Nomuraibacteriota</taxon>
    </lineage>
</organism>
<reference evidence="2 3" key="1">
    <citation type="journal article" date="2016" name="Nat. Commun.">
        <title>Thousands of microbial genomes shed light on interconnected biogeochemical processes in an aquifer system.</title>
        <authorList>
            <person name="Anantharaman K."/>
            <person name="Brown C.T."/>
            <person name="Hug L.A."/>
            <person name="Sharon I."/>
            <person name="Castelle C.J."/>
            <person name="Probst A.J."/>
            <person name="Thomas B.C."/>
            <person name="Singh A."/>
            <person name="Wilkins M.J."/>
            <person name="Karaoz U."/>
            <person name="Brodie E.L."/>
            <person name="Williams K.H."/>
            <person name="Hubbard S.S."/>
            <person name="Banfield J.F."/>
        </authorList>
    </citation>
    <scope>NUCLEOTIDE SEQUENCE [LARGE SCALE GENOMIC DNA]</scope>
</reference>
<gene>
    <name evidence="2" type="ORF">A3D42_02045</name>
</gene>
<dbReference type="Proteomes" id="UP000177777">
    <property type="component" value="Unassembled WGS sequence"/>
</dbReference>
<sequence>MRLERNSSNPNKKIEPKRKIPNYWFSPTEGPQRSCAYSSEFIEKFGGEIVEDIINKDEESVKKKTGFSIAELKAKIKELEREWKK</sequence>
<feature type="region of interest" description="Disordered" evidence="1">
    <location>
        <begin position="1"/>
        <end position="25"/>
    </location>
</feature>
<protein>
    <submittedName>
        <fullName evidence="2">Uncharacterized protein</fullName>
    </submittedName>
</protein>
<accession>A0A1F6W645</accession>
<name>A0A1F6W645_9BACT</name>
<evidence type="ECO:0000256" key="1">
    <source>
        <dbReference type="SAM" id="MobiDB-lite"/>
    </source>
</evidence>
<dbReference type="EMBL" id="MFUE01000015">
    <property type="protein sequence ID" value="OGI77314.1"/>
    <property type="molecule type" value="Genomic_DNA"/>
</dbReference>
<proteinExistence type="predicted"/>
<feature type="compositionally biased region" description="Polar residues" evidence="1">
    <location>
        <begin position="1"/>
        <end position="11"/>
    </location>
</feature>
<evidence type="ECO:0000313" key="3">
    <source>
        <dbReference type="Proteomes" id="UP000177777"/>
    </source>
</evidence>
<dbReference type="AlphaFoldDB" id="A0A1F6W645"/>